<evidence type="ECO:0000313" key="8">
    <source>
        <dbReference type="EMBL" id="KAG8037835.1"/>
    </source>
</evidence>
<dbReference type="InterPro" id="IPR020546">
    <property type="entry name" value="ATP_synth_F1_dsu/esu_N"/>
</dbReference>
<keyword evidence="3" id="KW-0999">Mitochondrion inner membrane</keyword>
<dbReference type="HAMAP" id="MF_00530">
    <property type="entry name" value="ATP_synth_epsil_bac"/>
    <property type="match status" value="1"/>
</dbReference>
<keyword evidence="2" id="KW-0406">Ion transport</keyword>
<feature type="domain" description="ATP synthase F1 complex delta/epsilon subunit N-terminal" evidence="6">
    <location>
        <begin position="30"/>
        <end position="90"/>
    </location>
</feature>
<feature type="non-terminal residue" evidence="8">
    <location>
        <position position="1"/>
    </location>
</feature>
<sequence>FKNGNTCTNITTSFPVSPEPDQILRRGIFDVPSFSGSFGILPKHVPTLAVLKPGVVTVYQDDGTTKKVFVSSGTVTINEDASVQILAEEAHPVENLDNSAARDILSKAQSQLNSASSEQDKAEAAIAIEVAEALVQASS</sequence>
<dbReference type="OrthoDB" id="270171at2759"/>
<dbReference type="Proteomes" id="UP000729913">
    <property type="component" value="Unassembled WGS sequence"/>
</dbReference>
<keyword evidence="9" id="KW-1185">Reference proteome</keyword>
<comment type="caution">
    <text evidence="8">The sequence shown here is derived from an EMBL/GenBank/DDBJ whole genome shotgun (WGS) entry which is preliminary data.</text>
</comment>
<keyword evidence="2" id="KW-0813">Transport</keyword>
<gene>
    <name evidence="8" type="ORF">G9C98_006046</name>
</gene>
<dbReference type="Pfam" id="PF02823">
    <property type="entry name" value="ATP-synt_DE_N"/>
    <property type="match status" value="1"/>
</dbReference>
<proteinExistence type="inferred from homology"/>
<dbReference type="FunFam" id="1.20.5.440:FF:000002">
    <property type="entry name" value="ATP synthase subunit delta, mitochondrial"/>
    <property type="match status" value="1"/>
</dbReference>
<keyword evidence="3" id="KW-0472">Membrane</keyword>
<dbReference type="NCBIfam" id="TIGR01216">
    <property type="entry name" value="ATP_synt_epsi"/>
    <property type="match status" value="1"/>
</dbReference>
<keyword evidence="4" id="KW-0809">Transit peptide</keyword>
<dbReference type="CDD" id="cd12152">
    <property type="entry name" value="F1-ATPase_delta"/>
    <property type="match status" value="1"/>
</dbReference>
<evidence type="ECO:0000259" key="6">
    <source>
        <dbReference type="Pfam" id="PF02823"/>
    </source>
</evidence>
<evidence type="ECO:0000259" key="7">
    <source>
        <dbReference type="Pfam" id="PF21335"/>
    </source>
</evidence>
<evidence type="ECO:0000256" key="3">
    <source>
        <dbReference type="ARBA" id="ARBA00022792"/>
    </source>
</evidence>
<dbReference type="GO" id="GO:0005743">
    <property type="term" value="C:mitochondrial inner membrane"/>
    <property type="evidence" value="ECO:0007669"/>
    <property type="project" value="UniProtKB-SubCell"/>
</dbReference>
<comment type="subcellular location">
    <subcellularLocation>
        <location evidence="1">Mitochondrion inner membrane</location>
    </subcellularLocation>
</comment>
<evidence type="ECO:0000313" key="9">
    <source>
        <dbReference type="Proteomes" id="UP000729913"/>
    </source>
</evidence>
<dbReference type="InterPro" id="IPR001469">
    <property type="entry name" value="ATP_synth_F1_dsu/esu"/>
</dbReference>
<evidence type="ECO:0000256" key="5">
    <source>
        <dbReference type="ARBA" id="ARBA00023128"/>
    </source>
</evidence>
<dbReference type="GO" id="GO:0045259">
    <property type="term" value="C:proton-transporting ATP synthase complex"/>
    <property type="evidence" value="ECO:0007669"/>
    <property type="project" value="InterPro"/>
</dbReference>
<feature type="domain" description="F1F0-ATP synthase delta subunit C-terminal" evidence="7">
    <location>
        <begin position="96"/>
        <end position="137"/>
    </location>
</feature>
<dbReference type="InterPro" id="IPR048937">
    <property type="entry name" value="ATPD_C_metazoa"/>
</dbReference>
<accession>A0A8J5QP33</accession>
<reference evidence="8" key="1">
    <citation type="submission" date="2020-03" db="EMBL/GenBank/DDBJ databases">
        <authorList>
            <person name="Chebbi M.A."/>
            <person name="Drezen J.M."/>
        </authorList>
    </citation>
    <scope>NUCLEOTIDE SEQUENCE</scope>
    <source>
        <tissue evidence="8">Whole body</tissue>
    </source>
</reference>
<name>A0A8J5QP33_9HYME</name>
<evidence type="ECO:0008006" key="10">
    <source>
        <dbReference type="Google" id="ProtNLM"/>
    </source>
</evidence>
<evidence type="ECO:0000256" key="1">
    <source>
        <dbReference type="ARBA" id="ARBA00004273"/>
    </source>
</evidence>
<dbReference type="PANTHER" id="PTHR13822:SF7">
    <property type="entry name" value="ATP SYNTHASE SUBUNIT DELTA, MITOCHONDRIAL"/>
    <property type="match status" value="1"/>
</dbReference>
<dbReference type="PANTHER" id="PTHR13822">
    <property type="entry name" value="ATP SYNTHASE DELTA/EPSILON CHAIN"/>
    <property type="match status" value="1"/>
</dbReference>
<reference evidence="8" key="2">
    <citation type="submission" date="2021-04" db="EMBL/GenBank/DDBJ databases">
        <title>Genome-wide patterns of bracovirus chromosomal integration into multiple host tissues during parasitism.</title>
        <authorList>
            <person name="Chebbi M.A.C."/>
        </authorList>
    </citation>
    <scope>NUCLEOTIDE SEQUENCE</scope>
    <source>
        <tissue evidence="8">Whole body</tissue>
    </source>
</reference>
<keyword evidence="2" id="KW-0375">Hydrogen ion transport</keyword>
<dbReference type="EMBL" id="JAAOIC020000047">
    <property type="protein sequence ID" value="KAG8037835.1"/>
    <property type="molecule type" value="Genomic_DNA"/>
</dbReference>
<dbReference type="Pfam" id="PF21335">
    <property type="entry name" value="ATPD_C_metazoa"/>
    <property type="match status" value="1"/>
</dbReference>
<evidence type="ECO:0000256" key="4">
    <source>
        <dbReference type="ARBA" id="ARBA00022946"/>
    </source>
</evidence>
<protein>
    <recommendedName>
        <fullName evidence="10">ATP synthase F1 complex delta/epsilon subunit N-terminal domain-containing protein</fullName>
    </recommendedName>
</protein>
<dbReference type="AlphaFoldDB" id="A0A8J5QP33"/>
<evidence type="ECO:0000256" key="2">
    <source>
        <dbReference type="ARBA" id="ARBA00022781"/>
    </source>
</evidence>
<organism evidence="8 9">
    <name type="scientific">Cotesia typhae</name>
    <dbReference type="NCBI Taxonomy" id="2053667"/>
    <lineage>
        <taxon>Eukaryota</taxon>
        <taxon>Metazoa</taxon>
        <taxon>Ecdysozoa</taxon>
        <taxon>Arthropoda</taxon>
        <taxon>Hexapoda</taxon>
        <taxon>Insecta</taxon>
        <taxon>Pterygota</taxon>
        <taxon>Neoptera</taxon>
        <taxon>Endopterygota</taxon>
        <taxon>Hymenoptera</taxon>
        <taxon>Apocrita</taxon>
        <taxon>Ichneumonoidea</taxon>
        <taxon>Braconidae</taxon>
        <taxon>Microgastrinae</taxon>
        <taxon>Cotesia</taxon>
    </lineage>
</organism>
<keyword evidence="5" id="KW-0496">Mitochondrion</keyword>
<dbReference type="GO" id="GO:0046933">
    <property type="term" value="F:proton-transporting ATP synthase activity, rotational mechanism"/>
    <property type="evidence" value="ECO:0007669"/>
    <property type="project" value="InterPro"/>
</dbReference>